<dbReference type="InterPro" id="IPR036188">
    <property type="entry name" value="FAD/NAD-bd_sf"/>
</dbReference>
<keyword evidence="1 6" id="KW-0285">Flavoprotein</keyword>
<evidence type="ECO:0000256" key="2">
    <source>
        <dbReference type="ARBA" id="ARBA00022827"/>
    </source>
</evidence>
<feature type="domain" description="FAD/NAD(P)-binding" evidence="8">
    <location>
        <begin position="18"/>
        <end position="313"/>
    </location>
</feature>
<dbReference type="Proteomes" id="UP000236434">
    <property type="component" value="Unassembled WGS sequence"/>
</dbReference>
<evidence type="ECO:0000256" key="7">
    <source>
        <dbReference type="RuleBase" id="RU003881"/>
    </source>
</evidence>
<keyword evidence="7" id="KW-0521">NADP</keyword>
<dbReference type="GO" id="GO:0004791">
    <property type="term" value="F:thioredoxin-disulfide reductase (NADPH) activity"/>
    <property type="evidence" value="ECO:0007669"/>
    <property type="project" value="UniProtKB-UniRule"/>
</dbReference>
<dbReference type="PRINTS" id="PR00469">
    <property type="entry name" value="PNDRDTASEII"/>
</dbReference>
<dbReference type="InterPro" id="IPR005982">
    <property type="entry name" value="Thioredox_Rdtase"/>
</dbReference>
<comment type="cofactor">
    <cofactor evidence="7">
        <name>FAD</name>
        <dbReference type="ChEBI" id="CHEBI:57692"/>
    </cofactor>
    <text evidence="7">Binds 1 FAD per subunit.</text>
</comment>
<comment type="similarity">
    <text evidence="6">Belongs to the class-II pyridine nucleotide-disulfide oxidoreductase family.</text>
</comment>
<dbReference type="OrthoDB" id="9806179at2"/>
<sequence length="340" mass="37217">MFFNVDGVNKKSEIKQQYDIVIIGGGPAGIAAAIYALQGGASALIIEKAVEGGQMNLTDVIENYPGFKTIRGEELSSLMKEHAENFGADFYDGKVIELIDGLTADKDEGSKKMVVMENGKTIKSKAIIIASGSNPRKLGVKGEEELSSKGVSYCASCDGHFFKNKKVAVVGGGNTAVEEAVYLSNIAKEVYIIHRRDKLRADKLYQNRAFSRKNIKFKWNSVVEEIKGKDKVESLVIKNVKSGEAYEEPFDGVFIFVGLVPETSFLNTDLFDVDEYGFLITDQNMETKVKGIYAAGDIRHKEIRQIVTAVSDGAIAASHAIREYINEDQISSTASTNLTK</sequence>
<dbReference type="GO" id="GO:0019430">
    <property type="term" value="P:removal of superoxide radicals"/>
    <property type="evidence" value="ECO:0007669"/>
    <property type="project" value="UniProtKB-UniRule"/>
</dbReference>
<dbReference type="AlphaFoldDB" id="A0A2K1P148"/>
<keyword evidence="3 6" id="KW-0560">Oxidoreductase</keyword>
<evidence type="ECO:0000256" key="3">
    <source>
        <dbReference type="ARBA" id="ARBA00023002"/>
    </source>
</evidence>
<dbReference type="EMBL" id="AZRL01000012">
    <property type="protein sequence ID" value="PNR96509.1"/>
    <property type="molecule type" value="Genomic_DNA"/>
</dbReference>
<proteinExistence type="inferred from homology"/>
<comment type="catalytic activity">
    <reaction evidence="6">
        <text>[thioredoxin]-dithiol + NADP(+) = [thioredoxin]-disulfide + NADPH + H(+)</text>
        <dbReference type="Rhea" id="RHEA:20345"/>
        <dbReference type="Rhea" id="RHEA-COMP:10698"/>
        <dbReference type="Rhea" id="RHEA-COMP:10700"/>
        <dbReference type="ChEBI" id="CHEBI:15378"/>
        <dbReference type="ChEBI" id="CHEBI:29950"/>
        <dbReference type="ChEBI" id="CHEBI:50058"/>
        <dbReference type="ChEBI" id="CHEBI:57783"/>
        <dbReference type="ChEBI" id="CHEBI:58349"/>
        <dbReference type="EC" id="1.8.1.9"/>
    </reaction>
</comment>
<gene>
    <name evidence="9" type="ORF">X929_05505</name>
</gene>
<dbReference type="Gene3D" id="3.50.50.60">
    <property type="entry name" value="FAD/NAD(P)-binding domain"/>
    <property type="match status" value="2"/>
</dbReference>
<keyword evidence="5 6" id="KW-0676">Redox-active center</keyword>
<reference evidence="9 10" key="1">
    <citation type="submission" date="2013-12" db="EMBL/GenBank/DDBJ databases">
        <title>Comparative genomics of Petrotoga isolates.</title>
        <authorList>
            <person name="Nesbo C.L."/>
            <person name="Charchuk R."/>
            <person name="Chow K."/>
        </authorList>
    </citation>
    <scope>NUCLEOTIDE SEQUENCE [LARGE SCALE GENOMIC DNA]</scope>
    <source>
        <strain evidence="9 10">DSM 13574</strain>
    </source>
</reference>
<name>A0A2K1P148_9BACT</name>
<dbReference type="PANTHER" id="PTHR48105">
    <property type="entry name" value="THIOREDOXIN REDUCTASE 1-RELATED-RELATED"/>
    <property type="match status" value="1"/>
</dbReference>
<evidence type="ECO:0000259" key="8">
    <source>
        <dbReference type="Pfam" id="PF07992"/>
    </source>
</evidence>
<organism evidence="9 10">
    <name type="scientific">Petrotoga olearia DSM 13574</name>
    <dbReference type="NCBI Taxonomy" id="1122955"/>
    <lineage>
        <taxon>Bacteria</taxon>
        <taxon>Thermotogati</taxon>
        <taxon>Thermotogota</taxon>
        <taxon>Thermotogae</taxon>
        <taxon>Petrotogales</taxon>
        <taxon>Petrotogaceae</taxon>
        <taxon>Petrotoga</taxon>
    </lineage>
</organism>
<dbReference type="EC" id="1.8.1.9" evidence="6"/>
<dbReference type="PROSITE" id="PS00573">
    <property type="entry name" value="PYRIDINE_REDOX_2"/>
    <property type="match status" value="1"/>
</dbReference>
<evidence type="ECO:0000256" key="6">
    <source>
        <dbReference type="RuleBase" id="RU003880"/>
    </source>
</evidence>
<evidence type="ECO:0000256" key="4">
    <source>
        <dbReference type="ARBA" id="ARBA00023157"/>
    </source>
</evidence>
<dbReference type="GO" id="GO:0005737">
    <property type="term" value="C:cytoplasm"/>
    <property type="evidence" value="ECO:0007669"/>
    <property type="project" value="InterPro"/>
</dbReference>
<accession>A0A2K1P148</accession>
<evidence type="ECO:0000313" key="10">
    <source>
        <dbReference type="Proteomes" id="UP000236434"/>
    </source>
</evidence>
<dbReference type="InterPro" id="IPR050097">
    <property type="entry name" value="Ferredoxin-NADP_redctase_2"/>
</dbReference>
<dbReference type="SUPFAM" id="SSF51905">
    <property type="entry name" value="FAD/NAD(P)-binding domain"/>
    <property type="match status" value="1"/>
</dbReference>
<evidence type="ECO:0000256" key="5">
    <source>
        <dbReference type="ARBA" id="ARBA00023284"/>
    </source>
</evidence>
<keyword evidence="2 6" id="KW-0274">FAD</keyword>
<comment type="caution">
    <text evidence="9">The sequence shown here is derived from an EMBL/GenBank/DDBJ whole genome shotgun (WGS) entry which is preliminary data.</text>
</comment>
<dbReference type="PRINTS" id="PR00368">
    <property type="entry name" value="FADPNR"/>
</dbReference>
<dbReference type="RefSeq" id="WP_103067010.1">
    <property type="nucleotide sequence ID" value="NZ_AZRL01000012.1"/>
</dbReference>
<dbReference type="InterPro" id="IPR023753">
    <property type="entry name" value="FAD/NAD-binding_dom"/>
</dbReference>
<evidence type="ECO:0000313" key="9">
    <source>
        <dbReference type="EMBL" id="PNR96509.1"/>
    </source>
</evidence>
<dbReference type="Pfam" id="PF07992">
    <property type="entry name" value="Pyr_redox_2"/>
    <property type="match status" value="1"/>
</dbReference>
<dbReference type="InterPro" id="IPR008255">
    <property type="entry name" value="Pyr_nucl-diS_OxRdtase_2_AS"/>
</dbReference>
<dbReference type="NCBIfam" id="TIGR01292">
    <property type="entry name" value="TRX_reduct"/>
    <property type="match status" value="1"/>
</dbReference>
<keyword evidence="4" id="KW-1015">Disulfide bond</keyword>
<protein>
    <recommendedName>
        <fullName evidence="6">Thioredoxin reductase</fullName>
        <ecNumber evidence="6">1.8.1.9</ecNumber>
    </recommendedName>
</protein>
<evidence type="ECO:0000256" key="1">
    <source>
        <dbReference type="ARBA" id="ARBA00022630"/>
    </source>
</evidence>
<comment type="subunit">
    <text evidence="6">Homodimer.</text>
</comment>